<dbReference type="InterPro" id="IPR001670">
    <property type="entry name" value="ADH_Fe/GldA"/>
</dbReference>
<dbReference type="Proteomes" id="UP000186684">
    <property type="component" value="Unassembled WGS sequence"/>
</dbReference>
<evidence type="ECO:0000256" key="4">
    <source>
        <dbReference type="ARBA" id="ARBA00023027"/>
    </source>
</evidence>
<evidence type="ECO:0000256" key="3">
    <source>
        <dbReference type="ARBA" id="ARBA00023002"/>
    </source>
</evidence>
<evidence type="ECO:0000259" key="6">
    <source>
        <dbReference type="Pfam" id="PF00465"/>
    </source>
</evidence>
<dbReference type="FunFam" id="3.40.50.1970:FF:000003">
    <property type="entry name" value="Alcohol dehydrogenase, iron-containing"/>
    <property type="match status" value="1"/>
</dbReference>
<evidence type="ECO:0000256" key="1">
    <source>
        <dbReference type="ARBA" id="ARBA00001962"/>
    </source>
</evidence>
<organism evidence="8 9">
    <name type="scientific">Roseivivax lentus</name>
    <dbReference type="NCBI Taxonomy" id="633194"/>
    <lineage>
        <taxon>Bacteria</taxon>
        <taxon>Pseudomonadati</taxon>
        <taxon>Pseudomonadota</taxon>
        <taxon>Alphaproteobacteria</taxon>
        <taxon>Rhodobacterales</taxon>
        <taxon>Roseobacteraceae</taxon>
        <taxon>Roseivivax</taxon>
    </lineage>
</organism>
<name>A0A1N7N7U7_9RHOB</name>
<dbReference type="Pfam" id="PF00465">
    <property type="entry name" value="Fe-ADH"/>
    <property type="match status" value="1"/>
</dbReference>
<dbReference type="GO" id="GO:0046872">
    <property type="term" value="F:metal ion binding"/>
    <property type="evidence" value="ECO:0007669"/>
    <property type="project" value="InterPro"/>
</dbReference>
<evidence type="ECO:0000256" key="5">
    <source>
        <dbReference type="ARBA" id="ARBA00049243"/>
    </source>
</evidence>
<dbReference type="PANTHER" id="PTHR11496">
    <property type="entry name" value="ALCOHOL DEHYDROGENASE"/>
    <property type="match status" value="1"/>
</dbReference>
<dbReference type="PANTHER" id="PTHR11496:SF102">
    <property type="entry name" value="ALCOHOL DEHYDROGENASE 4"/>
    <property type="match status" value="1"/>
</dbReference>
<keyword evidence="3" id="KW-0560">Oxidoreductase</keyword>
<dbReference type="PROSITE" id="PS00913">
    <property type="entry name" value="ADH_IRON_1"/>
    <property type="match status" value="1"/>
</dbReference>
<reference evidence="9" key="1">
    <citation type="submission" date="2017-01" db="EMBL/GenBank/DDBJ databases">
        <authorList>
            <person name="Varghese N."/>
            <person name="Submissions S."/>
        </authorList>
    </citation>
    <scope>NUCLEOTIDE SEQUENCE [LARGE SCALE GENOMIC DNA]</scope>
    <source>
        <strain evidence="9">DSM 29430</strain>
    </source>
</reference>
<evidence type="ECO:0000313" key="9">
    <source>
        <dbReference type="Proteomes" id="UP000186684"/>
    </source>
</evidence>
<dbReference type="CDD" id="cd08183">
    <property type="entry name" value="Fe-ADH-like"/>
    <property type="match status" value="1"/>
</dbReference>
<dbReference type="InterPro" id="IPR018211">
    <property type="entry name" value="ADH_Fe_CS"/>
</dbReference>
<comment type="similarity">
    <text evidence="2">Belongs to the iron-containing alcohol dehydrogenase family.</text>
</comment>
<evidence type="ECO:0000259" key="7">
    <source>
        <dbReference type="Pfam" id="PF25137"/>
    </source>
</evidence>
<gene>
    <name evidence="8" type="ORF">SAMN05421759_10757</name>
</gene>
<proteinExistence type="inferred from homology"/>
<comment type="catalytic activity">
    <reaction evidence="5">
        <text>a primary alcohol + NAD(+) = an aldehyde + NADH + H(+)</text>
        <dbReference type="Rhea" id="RHEA:10736"/>
        <dbReference type="ChEBI" id="CHEBI:15378"/>
        <dbReference type="ChEBI" id="CHEBI:15734"/>
        <dbReference type="ChEBI" id="CHEBI:17478"/>
        <dbReference type="ChEBI" id="CHEBI:57540"/>
        <dbReference type="ChEBI" id="CHEBI:57945"/>
        <dbReference type="EC" id="1.1.1.1"/>
    </reaction>
</comment>
<accession>A0A1N7N7U7</accession>
<protein>
    <submittedName>
        <fullName evidence="8">Uncharacterized protein</fullName>
    </submittedName>
</protein>
<keyword evidence="4" id="KW-0520">NAD</keyword>
<feature type="domain" description="Fe-containing alcohol dehydrogenase-like C-terminal" evidence="7">
    <location>
        <begin position="204"/>
        <end position="344"/>
    </location>
</feature>
<dbReference type="InterPro" id="IPR039697">
    <property type="entry name" value="Alcohol_dehydrogenase_Fe"/>
</dbReference>
<keyword evidence="9" id="KW-1185">Reference proteome</keyword>
<sequence>MPRGGTFHAPALHYFNFMQSFSLTLPGQIDFGRGSAQSAAEHASQLGDSILLVRSRSAGFADQAVRDLEARGLRVRVIEGRGEPALPDLETHLAALRADPPDGVLAIGGGSVIDLGKALAALLPQPAAPLDYLEVVGAGRALDAAPLPLIALPTTAGTGAEATKNAVIGVPEHSRKVSLRDARMLPRRAIVDPALTDGCPRDVTLASGLDALTQVIEPFLSARANPVTDALCRDAIPRALEALDWLMSEENPAMRDELAYASLMGGIALANAGLGAVHGLAGVIGGRTGMAHGALCGRLLVPVLRANAAALASDRAATERMDWVLRVLANQFGVPKRDALDAAQDWIDAQGLPFIDRPDPDEATRAEWVADAAASSSMKANPVELGTEALMQVVNAACADPRA</sequence>
<comment type="cofactor">
    <cofactor evidence="1">
        <name>Fe cation</name>
        <dbReference type="ChEBI" id="CHEBI:24875"/>
    </cofactor>
</comment>
<dbReference type="AlphaFoldDB" id="A0A1N7N7U7"/>
<dbReference type="SUPFAM" id="SSF56796">
    <property type="entry name" value="Dehydroquinate synthase-like"/>
    <property type="match status" value="1"/>
</dbReference>
<dbReference type="GO" id="GO:0004022">
    <property type="term" value="F:alcohol dehydrogenase (NAD+) activity"/>
    <property type="evidence" value="ECO:0007669"/>
    <property type="project" value="UniProtKB-EC"/>
</dbReference>
<evidence type="ECO:0000313" key="8">
    <source>
        <dbReference type="EMBL" id="SIS94447.1"/>
    </source>
</evidence>
<dbReference type="Pfam" id="PF25137">
    <property type="entry name" value="ADH_Fe_C"/>
    <property type="match status" value="1"/>
</dbReference>
<dbReference type="Gene3D" id="3.40.50.1970">
    <property type="match status" value="1"/>
</dbReference>
<dbReference type="EMBL" id="FTOQ01000007">
    <property type="protein sequence ID" value="SIS94447.1"/>
    <property type="molecule type" value="Genomic_DNA"/>
</dbReference>
<dbReference type="Gene3D" id="1.20.1090.10">
    <property type="entry name" value="Dehydroquinate synthase-like - alpha domain"/>
    <property type="match status" value="1"/>
</dbReference>
<dbReference type="STRING" id="633194.SAMN05421759_10757"/>
<dbReference type="InterPro" id="IPR056798">
    <property type="entry name" value="ADH_Fe_C"/>
</dbReference>
<evidence type="ECO:0000256" key="2">
    <source>
        <dbReference type="ARBA" id="ARBA00007358"/>
    </source>
</evidence>
<feature type="domain" description="Alcohol dehydrogenase iron-type/glycerol dehydrogenase GldA" evidence="6">
    <location>
        <begin position="26"/>
        <end position="193"/>
    </location>
</feature>